<dbReference type="InterPro" id="IPR036291">
    <property type="entry name" value="NAD(P)-bd_dom_sf"/>
</dbReference>
<dbReference type="PANTHER" id="PTHR21371:SF1">
    <property type="entry name" value="KETOL-ACID REDUCTOISOMERASE, MITOCHONDRIAL"/>
    <property type="match status" value="1"/>
</dbReference>
<dbReference type="SUPFAM" id="SSF51735">
    <property type="entry name" value="NAD(P)-binding Rossmann-fold domains"/>
    <property type="match status" value="1"/>
</dbReference>
<evidence type="ECO:0000259" key="1">
    <source>
        <dbReference type="PROSITE" id="PS51850"/>
    </source>
</evidence>
<reference evidence="2" key="1">
    <citation type="journal article" date="2019" name="Philos. Trans. R. Soc. Lond., B, Biol. Sci.">
        <title>Targeted metagenomic recovery of four divergent viruses reveals shared and distinctive characteristics of giant viruses of marine eukaryotes.</title>
        <authorList>
            <person name="Needham D.M."/>
            <person name="Poirier C."/>
            <person name="Hehenberger E."/>
            <person name="Jimenez V."/>
            <person name="Swalwell J.E."/>
            <person name="Santoro A.E."/>
            <person name="Worden A.Z."/>
        </authorList>
    </citation>
    <scope>NUCLEOTIDE SEQUENCE</scope>
    <source>
        <strain evidence="2">MPacV-611</strain>
    </source>
</reference>
<dbReference type="GO" id="GO:0009097">
    <property type="term" value="P:isoleucine biosynthetic process"/>
    <property type="evidence" value="ECO:0007669"/>
    <property type="project" value="TreeGrafter"/>
</dbReference>
<organism evidence="2">
    <name type="scientific">Megaviridae environmental sample</name>
    <dbReference type="NCBI Taxonomy" id="1737588"/>
    <lineage>
        <taxon>Viruses</taxon>
        <taxon>Varidnaviria</taxon>
        <taxon>Bamfordvirae</taxon>
        <taxon>Nucleocytoviricota</taxon>
        <taxon>Megaviricetes</taxon>
        <taxon>Imitervirales</taxon>
        <taxon>Mimiviridae</taxon>
        <taxon>environmental samples</taxon>
    </lineage>
</organism>
<evidence type="ECO:0000313" key="2">
    <source>
        <dbReference type="EMBL" id="QFG74357.1"/>
    </source>
</evidence>
<name>A0A5J6VJT5_9VIRU</name>
<dbReference type="PANTHER" id="PTHR21371">
    <property type="entry name" value="KETOL-ACID REDUCTOISOMERASE, MITOCHONDRIAL"/>
    <property type="match status" value="1"/>
</dbReference>
<sequence length="204" mass="23230">MFSLRRGTCLISNYHRSKNVTYRNEYLPGSCKKILREKLITVIGYGDQGKAHACNIKHKVPTILGVIKNSNCWNNAIKDGWNPGYNLFDIDEASYKGDVVMYLLSESEQKTMWETVKSNLTCNKTLYFSNTINMITEIDSEVLPPDNIDVISVEPHCDGDTVRKNFINDNGFISTYNIHQNYTGEAKENCKAIGFLIGSKYMYI</sequence>
<proteinExistence type="predicted"/>
<protein>
    <submittedName>
        <fullName evidence="2">Acetohydroxy acid isomeroreductase</fullName>
    </submittedName>
</protein>
<dbReference type="GO" id="GO:0004455">
    <property type="term" value="F:ketol-acid reductoisomerase activity"/>
    <property type="evidence" value="ECO:0007669"/>
    <property type="project" value="TreeGrafter"/>
</dbReference>
<dbReference type="InterPro" id="IPR013116">
    <property type="entry name" value="KARI_N"/>
</dbReference>
<feature type="domain" description="KARI N-terminal Rossmann" evidence="1">
    <location>
        <begin position="18"/>
        <end position="204"/>
    </location>
</feature>
<dbReference type="EMBL" id="MN448286">
    <property type="protein sequence ID" value="QFG74357.1"/>
    <property type="molecule type" value="Genomic_DNA"/>
</dbReference>
<dbReference type="PROSITE" id="PS51850">
    <property type="entry name" value="KARI_N"/>
    <property type="match status" value="1"/>
</dbReference>
<dbReference type="Gene3D" id="3.40.50.720">
    <property type="entry name" value="NAD(P)-binding Rossmann-like Domain"/>
    <property type="match status" value="1"/>
</dbReference>
<dbReference type="InterPro" id="IPR013023">
    <property type="entry name" value="KARI"/>
</dbReference>
<dbReference type="GO" id="GO:0009099">
    <property type="term" value="P:L-valine biosynthetic process"/>
    <property type="evidence" value="ECO:0007669"/>
    <property type="project" value="TreeGrafter"/>
</dbReference>
<accession>A0A5J6VJT5</accession>
<dbReference type="Pfam" id="PF07991">
    <property type="entry name" value="KARI_N"/>
    <property type="match status" value="1"/>
</dbReference>